<accession>A0ACB9R8W4</accession>
<evidence type="ECO:0000313" key="2">
    <source>
        <dbReference type="Proteomes" id="UP001057402"/>
    </source>
</evidence>
<sequence length="108" mass="12040">MRKKRLTTGCLAFSQEKHGYRLVSARYALNLIPEVFPFETLAKLAVGRATFHAVVYLLSLALTLKDSNPRPACCHSSTSDPNPESLSSTASYRLSPEQCMFDTRNCLK</sequence>
<keyword evidence="2" id="KW-1185">Reference proteome</keyword>
<evidence type="ECO:0000313" key="1">
    <source>
        <dbReference type="EMBL" id="KAI4374286.1"/>
    </source>
</evidence>
<name>A0ACB9R8W4_9MYRT</name>
<organism evidence="1 2">
    <name type="scientific">Melastoma candidum</name>
    <dbReference type="NCBI Taxonomy" id="119954"/>
    <lineage>
        <taxon>Eukaryota</taxon>
        <taxon>Viridiplantae</taxon>
        <taxon>Streptophyta</taxon>
        <taxon>Embryophyta</taxon>
        <taxon>Tracheophyta</taxon>
        <taxon>Spermatophyta</taxon>
        <taxon>Magnoliopsida</taxon>
        <taxon>eudicotyledons</taxon>
        <taxon>Gunneridae</taxon>
        <taxon>Pentapetalae</taxon>
        <taxon>rosids</taxon>
        <taxon>malvids</taxon>
        <taxon>Myrtales</taxon>
        <taxon>Melastomataceae</taxon>
        <taxon>Melastomatoideae</taxon>
        <taxon>Melastomateae</taxon>
        <taxon>Melastoma</taxon>
    </lineage>
</organism>
<protein>
    <submittedName>
        <fullName evidence="1">Uncharacterized protein</fullName>
    </submittedName>
</protein>
<dbReference type="Proteomes" id="UP001057402">
    <property type="component" value="Chromosome 4"/>
</dbReference>
<reference evidence="2" key="1">
    <citation type="journal article" date="2023" name="Front. Plant Sci.">
        <title>Chromosomal-level genome assembly of Melastoma candidum provides insights into trichome evolution.</title>
        <authorList>
            <person name="Zhong Y."/>
            <person name="Wu W."/>
            <person name="Sun C."/>
            <person name="Zou P."/>
            <person name="Liu Y."/>
            <person name="Dai S."/>
            <person name="Zhou R."/>
        </authorList>
    </citation>
    <scope>NUCLEOTIDE SEQUENCE [LARGE SCALE GENOMIC DNA]</scope>
</reference>
<gene>
    <name evidence="1" type="ORF">MLD38_012297</name>
</gene>
<dbReference type="EMBL" id="CM042883">
    <property type="protein sequence ID" value="KAI4374286.1"/>
    <property type="molecule type" value="Genomic_DNA"/>
</dbReference>
<comment type="caution">
    <text evidence="1">The sequence shown here is derived from an EMBL/GenBank/DDBJ whole genome shotgun (WGS) entry which is preliminary data.</text>
</comment>
<proteinExistence type="predicted"/>